<comment type="catalytic activity">
    <reaction evidence="7">
        <text>L-tyrosyl-[protein] + ATP = O-(5'-adenylyl)-L-tyrosyl-[protein] + diphosphate</text>
        <dbReference type="Rhea" id="RHEA:54288"/>
        <dbReference type="Rhea" id="RHEA-COMP:10136"/>
        <dbReference type="Rhea" id="RHEA-COMP:13846"/>
        <dbReference type="ChEBI" id="CHEBI:30616"/>
        <dbReference type="ChEBI" id="CHEBI:33019"/>
        <dbReference type="ChEBI" id="CHEBI:46858"/>
        <dbReference type="ChEBI" id="CHEBI:83624"/>
        <dbReference type="EC" id="2.7.7.108"/>
    </reaction>
</comment>
<evidence type="ECO:0000256" key="5">
    <source>
        <dbReference type="ARBA" id="ARBA00034531"/>
    </source>
</evidence>
<dbReference type="EC" id="2.7.7.108" evidence="5"/>
<evidence type="ECO:0000256" key="7">
    <source>
        <dbReference type="ARBA" id="ARBA00048696"/>
    </source>
</evidence>
<comment type="catalytic activity">
    <reaction evidence="6">
        <text>L-threonyl-[protein] + ATP = 3-O-(5'-adenylyl)-L-threonyl-[protein] + diphosphate</text>
        <dbReference type="Rhea" id="RHEA:54292"/>
        <dbReference type="Rhea" id="RHEA-COMP:11060"/>
        <dbReference type="Rhea" id="RHEA-COMP:13847"/>
        <dbReference type="ChEBI" id="CHEBI:30013"/>
        <dbReference type="ChEBI" id="CHEBI:30616"/>
        <dbReference type="ChEBI" id="CHEBI:33019"/>
        <dbReference type="ChEBI" id="CHEBI:138113"/>
        <dbReference type="EC" id="2.7.7.108"/>
    </reaction>
</comment>
<dbReference type="HOGENOM" id="CLU_080158_0_1_0"/>
<name>E8WZS6_GRATM</name>
<reference evidence="10" key="1">
    <citation type="submission" date="2011-01" db="EMBL/GenBank/DDBJ databases">
        <title>Complete sequence of chromosome of Acidobacterium sp. MP5ACTX9.</title>
        <authorList>
            <consortium name="US DOE Joint Genome Institute"/>
            <person name="Lucas S."/>
            <person name="Copeland A."/>
            <person name="Lapidus A."/>
            <person name="Cheng J.-F."/>
            <person name="Goodwin L."/>
            <person name="Pitluck S."/>
            <person name="Teshima H."/>
            <person name="Detter J.C."/>
            <person name="Han C."/>
            <person name="Tapia R."/>
            <person name="Land M."/>
            <person name="Hauser L."/>
            <person name="Kyrpides N."/>
            <person name="Ivanova N."/>
            <person name="Ovchinnikova G."/>
            <person name="Pagani I."/>
            <person name="Rawat S.R."/>
            <person name="Mannisto M."/>
            <person name="Haggblom M.M."/>
            <person name="Woyke T."/>
        </authorList>
    </citation>
    <scope>NUCLEOTIDE SEQUENCE [LARGE SCALE GENOMIC DNA]</scope>
    <source>
        <strain evidence="10">MP5ACTX9</strain>
    </source>
</reference>
<dbReference type="STRING" id="1198114.AciX9_0667"/>
<keyword evidence="10" id="KW-1185">Reference proteome</keyword>
<proteinExistence type="predicted"/>
<dbReference type="GO" id="GO:0070733">
    <property type="term" value="F:AMPylase activity"/>
    <property type="evidence" value="ECO:0007669"/>
    <property type="project" value="UniProtKB-EC"/>
</dbReference>
<keyword evidence="2" id="KW-0548">Nucleotidyltransferase</keyword>
<dbReference type="GO" id="GO:0051302">
    <property type="term" value="P:regulation of cell division"/>
    <property type="evidence" value="ECO:0007669"/>
    <property type="project" value="TreeGrafter"/>
</dbReference>
<keyword evidence="3" id="KW-0547">Nucleotide-binding</keyword>
<dbReference type="AlphaFoldDB" id="E8WZS6"/>
<dbReference type="eggNOG" id="COG2184">
    <property type="taxonomic scope" value="Bacteria"/>
</dbReference>
<dbReference type="Proteomes" id="UP000000343">
    <property type="component" value="Chromosome"/>
</dbReference>
<evidence type="ECO:0000313" key="9">
    <source>
        <dbReference type="EMBL" id="ADW67737.1"/>
    </source>
</evidence>
<dbReference type="PROSITE" id="PS51459">
    <property type="entry name" value="FIDO"/>
    <property type="match status" value="1"/>
</dbReference>
<dbReference type="KEGG" id="acm:AciX9_0667"/>
<evidence type="ECO:0000313" key="10">
    <source>
        <dbReference type="Proteomes" id="UP000000343"/>
    </source>
</evidence>
<feature type="domain" description="Fido" evidence="8">
    <location>
        <begin position="54"/>
        <end position="192"/>
    </location>
</feature>
<dbReference type="PANTHER" id="PTHR39560">
    <property type="entry name" value="PROTEIN ADENYLYLTRANSFERASE FIC-RELATED"/>
    <property type="match status" value="1"/>
</dbReference>
<keyword evidence="4" id="KW-0067">ATP-binding</keyword>
<evidence type="ECO:0000256" key="3">
    <source>
        <dbReference type="ARBA" id="ARBA00022741"/>
    </source>
</evidence>
<evidence type="ECO:0000256" key="1">
    <source>
        <dbReference type="ARBA" id="ARBA00022679"/>
    </source>
</evidence>
<evidence type="ECO:0000256" key="4">
    <source>
        <dbReference type="ARBA" id="ARBA00022840"/>
    </source>
</evidence>
<dbReference type="EMBL" id="CP002480">
    <property type="protein sequence ID" value="ADW67737.1"/>
    <property type="molecule type" value="Genomic_DNA"/>
</dbReference>
<dbReference type="InterPro" id="IPR003812">
    <property type="entry name" value="Fido"/>
</dbReference>
<dbReference type="SUPFAM" id="SSF140931">
    <property type="entry name" value="Fic-like"/>
    <property type="match status" value="1"/>
</dbReference>
<dbReference type="GO" id="GO:0005524">
    <property type="term" value="F:ATP binding"/>
    <property type="evidence" value="ECO:0007669"/>
    <property type="project" value="UniProtKB-KW"/>
</dbReference>
<evidence type="ECO:0000259" key="8">
    <source>
        <dbReference type="PROSITE" id="PS51459"/>
    </source>
</evidence>
<accession>E8WZS6</accession>
<keyword evidence="1" id="KW-0808">Transferase</keyword>
<dbReference type="PaxDb" id="1198114-AciX9_0667"/>
<dbReference type="InterPro" id="IPR036597">
    <property type="entry name" value="Fido-like_dom_sf"/>
</dbReference>
<organism evidence="10">
    <name type="scientific">Granulicella tundricola (strain ATCC BAA-1859 / DSM 23138 / MP5ACTX9)</name>
    <dbReference type="NCBI Taxonomy" id="1198114"/>
    <lineage>
        <taxon>Bacteria</taxon>
        <taxon>Pseudomonadati</taxon>
        <taxon>Acidobacteriota</taxon>
        <taxon>Terriglobia</taxon>
        <taxon>Terriglobales</taxon>
        <taxon>Acidobacteriaceae</taxon>
        <taxon>Granulicella</taxon>
    </lineage>
</organism>
<sequence length="200" mass="22367">MSSGFENDPHSERGHACPRNKFGITNYAELSRFEAPLSAKRLGELEDRPMKGSFDSQHLRAIHRYLFRDVFPWAGEFRVVNISKGGPMFGPVMFIGQALDDAFGKLAREKLLSGLTVDAFADRAAFYLGEINAIHPFREGNGRTQREFIRQLAVRAGHTISWAGFTQQEMIDASIKSHVGGENEALAEILRRALMERGNA</sequence>
<dbReference type="Pfam" id="PF02661">
    <property type="entry name" value="Fic"/>
    <property type="match status" value="1"/>
</dbReference>
<gene>
    <name evidence="9" type="ordered locus">AciX9_0667</name>
</gene>
<dbReference type="Gene3D" id="1.10.3290.10">
    <property type="entry name" value="Fido-like domain"/>
    <property type="match status" value="1"/>
</dbReference>
<protein>
    <recommendedName>
        <fullName evidence="5">protein adenylyltransferase</fullName>
        <ecNumber evidence="5">2.7.7.108</ecNumber>
    </recommendedName>
</protein>
<evidence type="ECO:0000256" key="6">
    <source>
        <dbReference type="ARBA" id="ARBA00047939"/>
    </source>
</evidence>
<evidence type="ECO:0000256" key="2">
    <source>
        <dbReference type="ARBA" id="ARBA00022695"/>
    </source>
</evidence>
<dbReference type="PANTHER" id="PTHR39560:SF1">
    <property type="entry name" value="PROTEIN ADENYLYLTRANSFERASE FIC-RELATED"/>
    <property type="match status" value="1"/>
</dbReference>